<organism evidence="9 10">
    <name type="scientific">Candidatus Syntrophocurvum alkaliphilum</name>
    <dbReference type="NCBI Taxonomy" id="2293317"/>
    <lineage>
        <taxon>Bacteria</taxon>
        <taxon>Bacillati</taxon>
        <taxon>Bacillota</taxon>
        <taxon>Clostridia</taxon>
        <taxon>Eubacteriales</taxon>
        <taxon>Syntrophomonadaceae</taxon>
        <taxon>Candidatus Syntrophocurvum</taxon>
    </lineage>
</organism>
<feature type="transmembrane region" description="Helical" evidence="8">
    <location>
        <begin position="146"/>
        <end position="164"/>
    </location>
</feature>
<dbReference type="InterPro" id="IPR002549">
    <property type="entry name" value="AI-2E-like"/>
</dbReference>
<name>A0A6I6DEG4_9FIRM</name>
<gene>
    <name evidence="9" type="ORF">SYNTR_0308</name>
</gene>
<evidence type="ECO:0000256" key="2">
    <source>
        <dbReference type="ARBA" id="ARBA00009773"/>
    </source>
</evidence>
<keyword evidence="10" id="KW-1185">Reference proteome</keyword>
<keyword evidence="5 8" id="KW-0812">Transmembrane</keyword>
<evidence type="ECO:0000256" key="7">
    <source>
        <dbReference type="ARBA" id="ARBA00023136"/>
    </source>
</evidence>
<sequence length="338" mass="37536">MLKSKVFRYIFFAVVVTATIYFLYLLKEIVFTFFIAGILAYLIFRPVMYFEKKGIKRVWSILIVYFIVIGFILISVWFAAPRIMDELTEVASMLPRYADQAEHMVDEVEKMPLPHKLDKIVDDNIAQIENYIYNGINNLLGGVYDFLTRVIALIFSPILAFYILKDWEYIRDSFLEFLPPGAKKDTIVIADEIDSVLVEFLKGHLLVAGIVGLLVGLAAVIIGVKYPVIIGVIAGVSNLVPYFGPILGGIPAIGIALSESLALAIYMFIALVLVQQVEANVITPRIIGDKLGINPLTIVFALLAGGKLFGLIGLLLAVPVMASLKVIVKFAYLKIVEQ</sequence>
<evidence type="ECO:0000256" key="1">
    <source>
        <dbReference type="ARBA" id="ARBA00004651"/>
    </source>
</evidence>
<evidence type="ECO:0000313" key="9">
    <source>
        <dbReference type="EMBL" id="QGT98901.1"/>
    </source>
</evidence>
<keyword evidence="4" id="KW-1003">Cell membrane</keyword>
<proteinExistence type="inferred from homology"/>
<dbReference type="KEGG" id="salq:SYNTR_0308"/>
<feature type="transmembrane region" description="Helical" evidence="8">
    <location>
        <begin position="205"/>
        <end position="226"/>
    </location>
</feature>
<feature type="transmembrane region" description="Helical" evidence="8">
    <location>
        <begin position="246"/>
        <end position="274"/>
    </location>
</feature>
<evidence type="ECO:0000256" key="6">
    <source>
        <dbReference type="ARBA" id="ARBA00022989"/>
    </source>
</evidence>
<dbReference type="PANTHER" id="PTHR21716:SF53">
    <property type="entry name" value="PERMEASE PERM-RELATED"/>
    <property type="match status" value="1"/>
</dbReference>
<dbReference type="EMBL" id="CP046457">
    <property type="protein sequence ID" value="QGT98901.1"/>
    <property type="molecule type" value="Genomic_DNA"/>
</dbReference>
<keyword evidence="7 8" id="KW-0472">Membrane</keyword>
<reference evidence="10" key="1">
    <citation type="journal article" date="2019" name="Microbiology">
        <title>Complete Genome Sequence of an Uncultured Bacterium of the Candidate Phylum Bipolaricaulota.</title>
        <authorList>
            <person name="Kadnikov V.V."/>
            <person name="Mardanov A.V."/>
            <person name="Beletsky A.V."/>
            <person name="Frank Y.A."/>
            <person name="Karnachuk O.V."/>
            <person name="Ravin N.V."/>
        </authorList>
    </citation>
    <scope>NUCLEOTIDE SEQUENCE [LARGE SCALE GENOMIC DNA]</scope>
</reference>
<dbReference type="AlphaFoldDB" id="A0A6I6DEG4"/>
<dbReference type="GO" id="GO:0055085">
    <property type="term" value="P:transmembrane transport"/>
    <property type="evidence" value="ECO:0007669"/>
    <property type="project" value="TreeGrafter"/>
</dbReference>
<evidence type="ECO:0000313" key="10">
    <source>
        <dbReference type="Proteomes" id="UP000426444"/>
    </source>
</evidence>
<evidence type="ECO:0000256" key="3">
    <source>
        <dbReference type="ARBA" id="ARBA00022448"/>
    </source>
</evidence>
<accession>A0A6I6DEG4</accession>
<feature type="transmembrane region" description="Helical" evidence="8">
    <location>
        <begin position="7"/>
        <end position="24"/>
    </location>
</feature>
<evidence type="ECO:0000256" key="8">
    <source>
        <dbReference type="SAM" id="Phobius"/>
    </source>
</evidence>
<dbReference type="Pfam" id="PF01594">
    <property type="entry name" value="AI-2E_transport"/>
    <property type="match status" value="1"/>
</dbReference>
<comment type="similarity">
    <text evidence="2">Belongs to the autoinducer-2 exporter (AI-2E) (TC 2.A.86) family.</text>
</comment>
<keyword evidence="3" id="KW-0813">Transport</keyword>
<comment type="subcellular location">
    <subcellularLocation>
        <location evidence="1">Cell membrane</location>
        <topology evidence="1">Multi-pass membrane protein</topology>
    </subcellularLocation>
</comment>
<keyword evidence="6 8" id="KW-1133">Transmembrane helix</keyword>
<feature type="transmembrane region" description="Helical" evidence="8">
    <location>
        <begin position="59"/>
        <end position="80"/>
    </location>
</feature>
<dbReference type="PANTHER" id="PTHR21716">
    <property type="entry name" value="TRANSMEMBRANE PROTEIN"/>
    <property type="match status" value="1"/>
</dbReference>
<evidence type="ECO:0000256" key="4">
    <source>
        <dbReference type="ARBA" id="ARBA00022475"/>
    </source>
</evidence>
<dbReference type="OrthoDB" id="9793390at2"/>
<evidence type="ECO:0000256" key="5">
    <source>
        <dbReference type="ARBA" id="ARBA00022692"/>
    </source>
</evidence>
<dbReference type="Proteomes" id="UP000426444">
    <property type="component" value="Chromosome"/>
</dbReference>
<feature type="transmembrane region" description="Helical" evidence="8">
    <location>
        <begin position="30"/>
        <end position="47"/>
    </location>
</feature>
<dbReference type="GO" id="GO:0005886">
    <property type="term" value="C:plasma membrane"/>
    <property type="evidence" value="ECO:0007669"/>
    <property type="project" value="UniProtKB-SubCell"/>
</dbReference>
<protein>
    <submittedName>
        <fullName evidence="9">Uncharacterized UPF0118 membrane protein</fullName>
    </submittedName>
</protein>